<feature type="chain" id="PRO_5030897065" description="DUF3298 domain-containing protein" evidence="2">
    <location>
        <begin position="22"/>
        <end position="411"/>
    </location>
</feature>
<sequence length="411" mass="44745">MKNLYRALLAGALPLLAGCHAEPGNTTATPPAHPPQAAVPRATAPTAAPVAAAPPFTGYHRYRGRVGGRPVTVVLTIDSTEAYHGKKLACTGSYYYGQATGGLLNLAAKGTYQPQQPLQLRESASARATGTWQATQPAGPLLSGTWTSPAGKQLPFELREDYTDGRGHLMAVRYEVLGESVVLPCQLEHYEEETKEEYRTRLENAPNGYDLPFLHLLGPDTLRRSLGALQCPVPRERRQLVRAQAKENGCNYHSESLQVDYNDYGLLAWSGAWTDEYEGGARPGHGQSATVYDLRTGHVSTMADVFRTGADALLQRLITQHILHDDNPDLTPTPGLAVPARADNLAPLPSDFSLEENGIAFLYNIDELAQLTDGGAIILSVPVPYRELQPLLRPTSPVARMLRERGLWRGQ</sequence>
<organism evidence="3 4">
    <name type="scientific">Hymenobacter polaris</name>
    <dbReference type="NCBI Taxonomy" id="2682546"/>
    <lineage>
        <taxon>Bacteria</taxon>
        <taxon>Pseudomonadati</taxon>
        <taxon>Bacteroidota</taxon>
        <taxon>Cytophagia</taxon>
        <taxon>Cytophagales</taxon>
        <taxon>Hymenobacteraceae</taxon>
        <taxon>Hymenobacter</taxon>
    </lineage>
</organism>
<reference evidence="3 4" key="1">
    <citation type="submission" date="2020-04" db="EMBL/GenBank/DDBJ databases">
        <title>Hymenobacter polaris sp. nov., isolated from Arctic soil.</title>
        <authorList>
            <person name="Dahal R.H."/>
        </authorList>
    </citation>
    <scope>NUCLEOTIDE SEQUENCE [LARGE SCALE GENOMIC DNA]</scope>
    <source>
        <strain evidence="3 4">RP-2-7</strain>
    </source>
</reference>
<dbReference type="RefSeq" id="WP_169529509.1">
    <property type="nucleotide sequence ID" value="NZ_JABBGH010000001.1"/>
</dbReference>
<gene>
    <name evidence="3" type="ORF">HHL22_03155</name>
</gene>
<feature type="compositionally biased region" description="Low complexity" evidence="1">
    <location>
        <begin position="26"/>
        <end position="46"/>
    </location>
</feature>
<dbReference type="AlphaFoldDB" id="A0A7Y0ABA7"/>
<accession>A0A7Y0ABA7</accession>
<comment type="caution">
    <text evidence="3">The sequence shown here is derived from an EMBL/GenBank/DDBJ whole genome shotgun (WGS) entry which is preliminary data.</text>
</comment>
<evidence type="ECO:0008006" key="5">
    <source>
        <dbReference type="Google" id="ProtNLM"/>
    </source>
</evidence>
<protein>
    <recommendedName>
        <fullName evidence="5">DUF3298 domain-containing protein</fullName>
    </recommendedName>
</protein>
<keyword evidence="2" id="KW-0732">Signal</keyword>
<keyword evidence="4" id="KW-1185">Reference proteome</keyword>
<evidence type="ECO:0000256" key="2">
    <source>
        <dbReference type="SAM" id="SignalP"/>
    </source>
</evidence>
<evidence type="ECO:0000313" key="3">
    <source>
        <dbReference type="EMBL" id="NML64195.1"/>
    </source>
</evidence>
<name>A0A7Y0ABA7_9BACT</name>
<evidence type="ECO:0000313" key="4">
    <source>
        <dbReference type="Proteomes" id="UP000559626"/>
    </source>
</evidence>
<feature type="signal peptide" evidence="2">
    <location>
        <begin position="1"/>
        <end position="21"/>
    </location>
</feature>
<proteinExistence type="predicted"/>
<dbReference type="InterPro" id="IPR037126">
    <property type="entry name" value="PdaC/RsiV-like_sf"/>
</dbReference>
<dbReference type="Proteomes" id="UP000559626">
    <property type="component" value="Unassembled WGS sequence"/>
</dbReference>
<dbReference type="PROSITE" id="PS51257">
    <property type="entry name" value="PROKAR_LIPOPROTEIN"/>
    <property type="match status" value="1"/>
</dbReference>
<dbReference type="EMBL" id="JABBGH010000001">
    <property type="protein sequence ID" value="NML64195.1"/>
    <property type="molecule type" value="Genomic_DNA"/>
</dbReference>
<evidence type="ECO:0000256" key="1">
    <source>
        <dbReference type="SAM" id="MobiDB-lite"/>
    </source>
</evidence>
<dbReference type="Gene3D" id="3.90.640.20">
    <property type="entry name" value="Heat-shock cognate protein, ATPase"/>
    <property type="match status" value="1"/>
</dbReference>
<feature type="region of interest" description="Disordered" evidence="1">
    <location>
        <begin position="24"/>
        <end position="46"/>
    </location>
</feature>